<feature type="region of interest" description="Disordered" evidence="1">
    <location>
        <begin position="248"/>
        <end position="271"/>
    </location>
</feature>
<keyword evidence="2" id="KW-1133">Transmembrane helix</keyword>
<feature type="transmembrane region" description="Helical" evidence="2">
    <location>
        <begin position="152"/>
        <end position="171"/>
    </location>
</feature>
<accession>A0A834WCM8</accession>
<gene>
    <name evidence="3" type="ORF">G2W53_030152</name>
</gene>
<evidence type="ECO:0000256" key="2">
    <source>
        <dbReference type="SAM" id="Phobius"/>
    </source>
</evidence>
<feature type="compositionally biased region" description="Low complexity" evidence="1">
    <location>
        <begin position="252"/>
        <end position="262"/>
    </location>
</feature>
<keyword evidence="2" id="KW-0812">Transmembrane</keyword>
<proteinExistence type="predicted"/>
<keyword evidence="4" id="KW-1185">Reference proteome</keyword>
<dbReference type="EMBL" id="JAAIUW010000009">
    <property type="protein sequence ID" value="KAF7816183.1"/>
    <property type="molecule type" value="Genomic_DNA"/>
</dbReference>
<sequence length="305" mass="34517">MPIPIPNLLMQPPMLWKCVGFVSSVIGLVSYALSSSFTHLFGEWNLLKILIYAGFSLIICSIMLFAKKRQLSRSFLLKSHVGFLVLMLASLYSSFYDKSMNGKPDVLSLISSGAFALMSLSLSRQIELGFEVGVSNFFAGCLTVQLMKINLLLAFVAVVFCYSLIVTRCYLDSHPQIGNGNLSSSQDDPTAIVIELATSSGSDINDNRQHLRRRRNMTQQNGEEVYGLEEEIERLKRDKNVIMQEIERQRQRQQTSEGQLMEMESKFSEAAEKEKRIMDILSKAISNPSFVKPQDPKIRRKRKQV</sequence>
<organism evidence="3 4">
    <name type="scientific">Senna tora</name>
    <dbReference type="NCBI Taxonomy" id="362788"/>
    <lineage>
        <taxon>Eukaryota</taxon>
        <taxon>Viridiplantae</taxon>
        <taxon>Streptophyta</taxon>
        <taxon>Embryophyta</taxon>
        <taxon>Tracheophyta</taxon>
        <taxon>Spermatophyta</taxon>
        <taxon>Magnoliopsida</taxon>
        <taxon>eudicotyledons</taxon>
        <taxon>Gunneridae</taxon>
        <taxon>Pentapetalae</taxon>
        <taxon>rosids</taxon>
        <taxon>fabids</taxon>
        <taxon>Fabales</taxon>
        <taxon>Fabaceae</taxon>
        <taxon>Caesalpinioideae</taxon>
        <taxon>Cassia clade</taxon>
        <taxon>Senna</taxon>
    </lineage>
</organism>
<feature type="transmembrane region" description="Helical" evidence="2">
    <location>
        <begin position="75"/>
        <end position="94"/>
    </location>
</feature>
<evidence type="ECO:0000313" key="3">
    <source>
        <dbReference type="EMBL" id="KAF7816183.1"/>
    </source>
</evidence>
<evidence type="ECO:0000256" key="1">
    <source>
        <dbReference type="SAM" id="MobiDB-lite"/>
    </source>
</evidence>
<feature type="transmembrane region" description="Helical" evidence="2">
    <location>
        <begin position="44"/>
        <end position="66"/>
    </location>
</feature>
<feature type="region of interest" description="Disordered" evidence="1">
    <location>
        <begin position="286"/>
        <end position="305"/>
    </location>
</feature>
<reference evidence="3" key="1">
    <citation type="submission" date="2020-09" db="EMBL/GenBank/DDBJ databases">
        <title>Genome-Enabled Discovery of Anthraquinone Biosynthesis in Senna tora.</title>
        <authorList>
            <person name="Kang S.-H."/>
            <person name="Pandey R.P."/>
            <person name="Lee C.-M."/>
            <person name="Sim J.-S."/>
            <person name="Jeong J.-T."/>
            <person name="Choi B.-S."/>
            <person name="Jung M."/>
            <person name="Ginzburg D."/>
            <person name="Zhao K."/>
            <person name="Won S.Y."/>
            <person name="Oh T.-J."/>
            <person name="Yu Y."/>
            <person name="Kim N.-H."/>
            <person name="Lee O.R."/>
            <person name="Lee T.-H."/>
            <person name="Bashyal P."/>
            <person name="Kim T.-S."/>
            <person name="Lee W.-H."/>
            <person name="Kawkins C."/>
            <person name="Kim C.-K."/>
            <person name="Kim J.S."/>
            <person name="Ahn B.O."/>
            <person name="Rhee S.Y."/>
            <person name="Sohng J.K."/>
        </authorList>
    </citation>
    <scope>NUCLEOTIDE SEQUENCE</scope>
    <source>
        <tissue evidence="3">Leaf</tissue>
    </source>
</reference>
<comment type="caution">
    <text evidence="3">The sequence shown here is derived from an EMBL/GenBank/DDBJ whole genome shotgun (WGS) entry which is preliminary data.</text>
</comment>
<protein>
    <submittedName>
        <fullName evidence="3">Calmodulin-binding transcription activator 5</fullName>
    </submittedName>
</protein>
<dbReference type="OrthoDB" id="1427840at2759"/>
<keyword evidence="2" id="KW-0472">Membrane</keyword>
<evidence type="ECO:0000313" key="4">
    <source>
        <dbReference type="Proteomes" id="UP000634136"/>
    </source>
</evidence>
<dbReference type="AlphaFoldDB" id="A0A834WCM8"/>
<dbReference type="Proteomes" id="UP000634136">
    <property type="component" value="Unassembled WGS sequence"/>
</dbReference>
<name>A0A834WCM8_9FABA</name>